<evidence type="ECO:0000313" key="2">
    <source>
        <dbReference type="Proteomes" id="UP001583193"/>
    </source>
</evidence>
<dbReference type="Proteomes" id="UP001583193">
    <property type="component" value="Unassembled WGS sequence"/>
</dbReference>
<reference evidence="1 2" key="1">
    <citation type="journal article" date="2024" name="IMA Fungus">
        <title>IMA Genome - F19 : A genome assembly and annotation guide to empower mycologists, including annotated draft genome sequences of Ceratocystis pirilliformis, Diaporthe australafricana, Fusarium ophioides, Paecilomyces lecythidis, and Sporothrix stenoceras.</title>
        <authorList>
            <person name="Aylward J."/>
            <person name="Wilson A.M."/>
            <person name="Visagie C.M."/>
            <person name="Spraker J."/>
            <person name="Barnes I."/>
            <person name="Buitendag C."/>
            <person name="Ceriani C."/>
            <person name="Del Mar Angel L."/>
            <person name="du Plessis D."/>
            <person name="Fuchs T."/>
            <person name="Gasser K."/>
            <person name="Kramer D."/>
            <person name="Li W."/>
            <person name="Munsamy K."/>
            <person name="Piso A."/>
            <person name="Price J.L."/>
            <person name="Sonnekus B."/>
            <person name="Thomas C."/>
            <person name="van der Nest A."/>
            <person name="van Dijk A."/>
            <person name="van Heerden A."/>
            <person name="van Vuuren N."/>
            <person name="Yilmaz N."/>
            <person name="Duong T.A."/>
            <person name="van der Merwe N.A."/>
            <person name="Wingfield M.J."/>
            <person name="Wingfield B.D."/>
        </authorList>
    </citation>
    <scope>NUCLEOTIDE SEQUENCE [LARGE SCALE GENOMIC DNA]</scope>
    <source>
        <strain evidence="1 2">CMW 18167</strain>
    </source>
</reference>
<proteinExistence type="predicted"/>
<keyword evidence="2" id="KW-1185">Reference proteome</keyword>
<protein>
    <submittedName>
        <fullName evidence="1">Uncharacterized protein</fullName>
    </submittedName>
</protein>
<evidence type="ECO:0000313" key="1">
    <source>
        <dbReference type="EMBL" id="KAL1866260.1"/>
    </source>
</evidence>
<dbReference type="EMBL" id="JAVDPF010000052">
    <property type="protein sequence ID" value="KAL1866260.1"/>
    <property type="molecule type" value="Genomic_DNA"/>
</dbReference>
<name>A0ABR3WRI2_9EURO</name>
<dbReference type="Pfam" id="PF11951">
    <property type="entry name" value="Fungal_trans_2"/>
    <property type="match status" value="1"/>
</dbReference>
<gene>
    <name evidence="1" type="ORF">Plec18167_009100</name>
</gene>
<accession>A0ABR3WRI2</accession>
<comment type="caution">
    <text evidence="1">The sequence shown here is derived from an EMBL/GenBank/DDBJ whole genome shotgun (WGS) entry which is preliminary data.</text>
</comment>
<sequence length="145" mass="16560">MLENISPKDLDFIYCLLETHPEHSETIFKLASLIHKAARIYIARATGVTHDVIAYLVQQFLTEASIFNASSPGGHILIWPFFIVGAECTSDRDREFISIQLQKLWELTGFGNIVYAIQFLRTVWQKDSGENWTHNLAEEAKGFIM</sequence>
<dbReference type="InterPro" id="IPR021858">
    <property type="entry name" value="Fun_TF"/>
</dbReference>
<organism evidence="1 2">
    <name type="scientific">Paecilomyces lecythidis</name>
    <dbReference type="NCBI Taxonomy" id="3004212"/>
    <lineage>
        <taxon>Eukaryota</taxon>
        <taxon>Fungi</taxon>
        <taxon>Dikarya</taxon>
        <taxon>Ascomycota</taxon>
        <taxon>Pezizomycotina</taxon>
        <taxon>Eurotiomycetes</taxon>
        <taxon>Eurotiomycetidae</taxon>
        <taxon>Eurotiales</taxon>
        <taxon>Thermoascaceae</taxon>
        <taxon>Paecilomyces</taxon>
    </lineage>
</organism>